<feature type="compositionally biased region" description="Pro residues" evidence="1">
    <location>
        <begin position="1"/>
        <end position="10"/>
    </location>
</feature>
<organism evidence="2 3">
    <name type="scientific">Tuber magnatum</name>
    <name type="common">white Piedmont truffle</name>
    <dbReference type="NCBI Taxonomy" id="42249"/>
    <lineage>
        <taxon>Eukaryota</taxon>
        <taxon>Fungi</taxon>
        <taxon>Dikarya</taxon>
        <taxon>Ascomycota</taxon>
        <taxon>Pezizomycotina</taxon>
        <taxon>Pezizomycetes</taxon>
        <taxon>Pezizales</taxon>
        <taxon>Tuberaceae</taxon>
        <taxon>Tuber</taxon>
    </lineage>
</organism>
<comment type="caution">
    <text evidence="2">The sequence shown here is derived from an EMBL/GenBank/DDBJ whole genome shotgun (WGS) entry which is preliminary data.</text>
</comment>
<gene>
    <name evidence="2" type="ORF">C7212DRAFT_343545</name>
</gene>
<evidence type="ECO:0000313" key="2">
    <source>
        <dbReference type="EMBL" id="PWW76342.1"/>
    </source>
</evidence>
<feature type="region of interest" description="Disordered" evidence="1">
    <location>
        <begin position="1"/>
        <end position="33"/>
    </location>
</feature>
<dbReference type="Proteomes" id="UP000246991">
    <property type="component" value="Unassembled WGS sequence"/>
</dbReference>
<evidence type="ECO:0000313" key="3">
    <source>
        <dbReference type="Proteomes" id="UP000246991"/>
    </source>
</evidence>
<dbReference type="OrthoDB" id="10255969at2759"/>
<dbReference type="STRING" id="42249.A0A317SPE6"/>
<sequence length="250" mass="26643">MGTPGNPPQPFQTKSGQSPPTRRLLDPNGHFQITYPPHPPLLQIPPWTIRAGECRGIFGPNGSGETTLISLPTSNHPQTYALPITHFGHPTRLPKHSKPGVSVFNIQKRIGHASPEAHAPFPKAYTLRRTVLPGPAETFHVKLPPAAGYAKTPLAEFEGTVVGMASLSVQRLALFLCAVVGKCDLIAPDEAISGMNRVVQDLRLPVLGDGFDPALQALVVGHVGEEAPEVDMWVGLPENGSDSCAVFGDA</sequence>
<dbReference type="EMBL" id="PYWC01000034">
    <property type="protein sequence ID" value="PWW76342.1"/>
    <property type="molecule type" value="Genomic_DNA"/>
</dbReference>
<evidence type="ECO:0008006" key="4">
    <source>
        <dbReference type="Google" id="ProtNLM"/>
    </source>
</evidence>
<keyword evidence="3" id="KW-1185">Reference proteome</keyword>
<dbReference type="AlphaFoldDB" id="A0A317SPE6"/>
<name>A0A317SPE6_9PEZI</name>
<proteinExistence type="predicted"/>
<dbReference type="InterPro" id="IPR027417">
    <property type="entry name" value="P-loop_NTPase"/>
</dbReference>
<dbReference type="Gene3D" id="3.40.50.300">
    <property type="entry name" value="P-loop containing nucleotide triphosphate hydrolases"/>
    <property type="match status" value="1"/>
</dbReference>
<feature type="compositionally biased region" description="Polar residues" evidence="1">
    <location>
        <begin position="11"/>
        <end position="20"/>
    </location>
</feature>
<evidence type="ECO:0000256" key="1">
    <source>
        <dbReference type="SAM" id="MobiDB-lite"/>
    </source>
</evidence>
<dbReference type="SUPFAM" id="SSF52540">
    <property type="entry name" value="P-loop containing nucleoside triphosphate hydrolases"/>
    <property type="match status" value="1"/>
</dbReference>
<reference evidence="2 3" key="1">
    <citation type="submission" date="2018-03" db="EMBL/GenBank/DDBJ databases">
        <title>Genomes of Pezizomycetes fungi and the evolution of truffles.</title>
        <authorList>
            <person name="Murat C."/>
            <person name="Payen T."/>
            <person name="Noel B."/>
            <person name="Kuo A."/>
            <person name="Martin F.M."/>
        </authorList>
    </citation>
    <scope>NUCLEOTIDE SEQUENCE [LARGE SCALE GENOMIC DNA]</scope>
    <source>
        <strain evidence="2">091103-1</strain>
    </source>
</reference>
<accession>A0A317SPE6</accession>
<protein>
    <recommendedName>
        <fullName evidence="4">ABC transporter domain-containing protein</fullName>
    </recommendedName>
</protein>